<dbReference type="Pfam" id="PF01966">
    <property type="entry name" value="HD"/>
    <property type="match status" value="1"/>
</dbReference>
<reference evidence="2" key="2">
    <citation type="submission" date="2020-09" db="EMBL/GenBank/DDBJ databases">
        <authorList>
            <person name="Sun Q."/>
            <person name="Ohkuma M."/>
        </authorList>
    </citation>
    <scope>NUCLEOTIDE SEQUENCE</scope>
    <source>
        <strain evidence="2">JCM 31311</strain>
    </source>
</reference>
<accession>A0A918BZA3</accession>
<protein>
    <submittedName>
        <fullName evidence="2">Phosphohydrolase</fullName>
    </submittedName>
</protein>
<evidence type="ECO:0000313" key="3">
    <source>
        <dbReference type="Proteomes" id="UP000603865"/>
    </source>
</evidence>
<reference evidence="2" key="1">
    <citation type="journal article" date="2014" name="Int. J. Syst. Evol. Microbiol.">
        <title>Complete genome sequence of Corynebacterium casei LMG S-19264T (=DSM 44701T), isolated from a smear-ripened cheese.</title>
        <authorList>
            <consortium name="US DOE Joint Genome Institute (JGI-PGF)"/>
            <person name="Walter F."/>
            <person name="Albersmeier A."/>
            <person name="Kalinowski J."/>
            <person name="Ruckert C."/>
        </authorList>
    </citation>
    <scope>NUCLEOTIDE SEQUENCE</scope>
    <source>
        <strain evidence="2">JCM 31311</strain>
    </source>
</reference>
<dbReference type="EMBL" id="BMQL01000004">
    <property type="protein sequence ID" value="GGQ99765.1"/>
    <property type="molecule type" value="Genomic_DNA"/>
</dbReference>
<dbReference type="InterPro" id="IPR006674">
    <property type="entry name" value="HD_domain"/>
</dbReference>
<dbReference type="Gene3D" id="1.10.3210.10">
    <property type="entry name" value="Hypothetical protein af1432"/>
    <property type="match status" value="1"/>
</dbReference>
<organism evidence="2 3">
    <name type="scientific">Deinococcus ruber</name>
    <dbReference type="NCBI Taxonomy" id="1848197"/>
    <lineage>
        <taxon>Bacteria</taxon>
        <taxon>Thermotogati</taxon>
        <taxon>Deinococcota</taxon>
        <taxon>Deinococci</taxon>
        <taxon>Deinococcales</taxon>
        <taxon>Deinococcaceae</taxon>
        <taxon>Deinococcus</taxon>
    </lineage>
</organism>
<proteinExistence type="predicted"/>
<dbReference type="Proteomes" id="UP000603865">
    <property type="component" value="Unassembled WGS sequence"/>
</dbReference>
<feature type="domain" description="HD" evidence="1">
    <location>
        <begin position="57"/>
        <end position="163"/>
    </location>
</feature>
<dbReference type="RefSeq" id="WP_189088478.1">
    <property type="nucleotide sequence ID" value="NZ_BMQL01000004.1"/>
</dbReference>
<evidence type="ECO:0000313" key="2">
    <source>
        <dbReference type="EMBL" id="GGQ99765.1"/>
    </source>
</evidence>
<evidence type="ECO:0000259" key="1">
    <source>
        <dbReference type="Pfam" id="PF01966"/>
    </source>
</evidence>
<dbReference type="SUPFAM" id="SSF109604">
    <property type="entry name" value="HD-domain/PDEase-like"/>
    <property type="match status" value="1"/>
</dbReference>
<comment type="caution">
    <text evidence="2">The sequence shown here is derived from an EMBL/GenBank/DDBJ whole genome shotgun (WGS) entry which is preliminary data.</text>
</comment>
<gene>
    <name evidence="2" type="ORF">GCM10008957_10500</name>
</gene>
<keyword evidence="3" id="KW-1185">Reference proteome</keyword>
<name>A0A918BZA3_9DEIO</name>
<dbReference type="AlphaFoldDB" id="A0A918BZA3"/>
<sequence length="166" mass="18005">MPASRLTRKVAALPAKLRRLARSLHAGQATPDDAWALAALTPSEGRVYLGMDARDREHAVRVAQALLTDHPQASGELLAASLLHDCGKSVRPYRVWERVAVGLVPGRVSRWVPLGALYVRGFHPELGAALLSGVGARTGVIELVRRHHRPGGDPDAALLHRYDNLE</sequence>